<evidence type="ECO:0000256" key="11">
    <source>
        <dbReference type="SAM" id="SignalP"/>
    </source>
</evidence>
<dbReference type="InterPro" id="IPR012291">
    <property type="entry name" value="CBM2_carb-bd_dom_sf"/>
</dbReference>
<feature type="chain" id="PRO_5046990465" description="Beta-xylanase" evidence="11">
    <location>
        <begin position="40"/>
        <end position="460"/>
    </location>
</feature>
<comment type="similarity">
    <text evidence="2 10">Belongs to the glycosyl hydrolase 10 (cellulase F) family.</text>
</comment>
<keyword evidence="7 10" id="KW-0326">Glycosidase</keyword>
<dbReference type="Pfam" id="PF00331">
    <property type="entry name" value="Glyco_hydro_10"/>
    <property type="match status" value="1"/>
</dbReference>
<evidence type="ECO:0000259" key="12">
    <source>
        <dbReference type="PROSITE" id="PS51173"/>
    </source>
</evidence>
<gene>
    <name evidence="14" type="ORF">ACFQVD_01025</name>
</gene>
<dbReference type="PANTHER" id="PTHR31490">
    <property type="entry name" value="GLYCOSYL HYDROLASE"/>
    <property type="match status" value="1"/>
</dbReference>
<feature type="domain" description="CBM2" evidence="12">
    <location>
        <begin position="351"/>
        <end position="460"/>
    </location>
</feature>
<feature type="active site" description="Nucleophile" evidence="9">
    <location>
        <position position="272"/>
    </location>
</feature>
<evidence type="ECO:0000256" key="3">
    <source>
        <dbReference type="ARBA" id="ARBA00022651"/>
    </source>
</evidence>
<dbReference type="Pfam" id="PF00553">
    <property type="entry name" value="CBM_2"/>
    <property type="match status" value="1"/>
</dbReference>
<dbReference type="InterPro" id="IPR001919">
    <property type="entry name" value="CBD2"/>
</dbReference>
<evidence type="ECO:0000259" key="13">
    <source>
        <dbReference type="PROSITE" id="PS51760"/>
    </source>
</evidence>
<dbReference type="Proteomes" id="UP001596514">
    <property type="component" value="Unassembled WGS sequence"/>
</dbReference>
<keyword evidence="4 11" id="KW-0732">Signal</keyword>
<dbReference type="SMART" id="SM00637">
    <property type="entry name" value="CBD_II"/>
    <property type="match status" value="1"/>
</dbReference>
<evidence type="ECO:0000256" key="5">
    <source>
        <dbReference type="ARBA" id="ARBA00022801"/>
    </source>
</evidence>
<dbReference type="SMART" id="SM00633">
    <property type="entry name" value="Glyco_10"/>
    <property type="match status" value="1"/>
</dbReference>
<dbReference type="InterPro" id="IPR008965">
    <property type="entry name" value="CBM2/CBM3_carb-bd_dom_sf"/>
</dbReference>
<evidence type="ECO:0000256" key="2">
    <source>
        <dbReference type="ARBA" id="ARBA00007495"/>
    </source>
</evidence>
<dbReference type="InterPro" id="IPR017853">
    <property type="entry name" value="GH"/>
</dbReference>
<proteinExistence type="inferred from homology"/>
<evidence type="ECO:0000256" key="1">
    <source>
        <dbReference type="ARBA" id="ARBA00000681"/>
    </source>
</evidence>
<dbReference type="InterPro" id="IPR031158">
    <property type="entry name" value="GH10_AS"/>
</dbReference>
<keyword evidence="8 10" id="KW-0624">Polysaccharide degradation</keyword>
<evidence type="ECO:0000256" key="8">
    <source>
        <dbReference type="ARBA" id="ARBA00023326"/>
    </source>
</evidence>
<dbReference type="InterPro" id="IPR044846">
    <property type="entry name" value="GH10"/>
</dbReference>
<dbReference type="RefSeq" id="WP_343969477.1">
    <property type="nucleotide sequence ID" value="NZ_BAAAGK010000078.1"/>
</dbReference>
<protein>
    <recommendedName>
        <fullName evidence="10">Beta-xylanase</fullName>
        <ecNumber evidence="10">3.2.1.8</ecNumber>
    </recommendedName>
</protein>
<evidence type="ECO:0000256" key="4">
    <source>
        <dbReference type="ARBA" id="ARBA00022729"/>
    </source>
</evidence>
<feature type="domain" description="GH10" evidence="13">
    <location>
        <begin position="38"/>
        <end position="336"/>
    </location>
</feature>
<evidence type="ECO:0000256" key="9">
    <source>
        <dbReference type="PROSITE-ProRule" id="PRU10061"/>
    </source>
</evidence>
<dbReference type="SUPFAM" id="SSF49384">
    <property type="entry name" value="Carbohydrate-binding domain"/>
    <property type="match status" value="1"/>
</dbReference>
<dbReference type="PROSITE" id="PS51173">
    <property type="entry name" value="CBM2"/>
    <property type="match status" value="1"/>
</dbReference>
<dbReference type="Gene3D" id="3.20.20.80">
    <property type="entry name" value="Glycosidases"/>
    <property type="match status" value="1"/>
</dbReference>
<dbReference type="PROSITE" id="PS51760">
    <property type="entry name" value="GH10_2"/>
    <property type="match status" value="1"/>
</dbReference>
<comment type="catalytic activity">
    <reaction evidence="1 10">
        <text>Endohydrolysis of (1-&gt;4)-beta-D-xylosidic linkages in xylans.</text>
        <dbReference type="EC" id="3.2.1.8"/>
    </reaction>
</comment>
<evidence type="ECO:0000313" key="14">
    <source>
        <dbReference type="EMBL" id="MFC7598681.1"/>
    </source>
</evidence>
<keyword evidence="5 10" id="KW-0378">Hydrolase</keyword>
<evidence type="ECO:0000256" key="6">
    <source>
        <dbReference type="ARBA" id="ARBA00023277"/>
    </source>
</evidence>
<evidence type="ECO:0000256" key="7">
    <source>
        <dbReference type="ARBA" id="ARBA00023295"/>
    </source>
</evidence>
<dbReference type="SUPFAM" id="SSF51445">
    <property type="entry name" value="(Trans)glycosidases"/>
    <property type="match status" value="1"/>
</dbReference>
<sequence>MPPTAILTVASKARRTLTLTIAAALGAGVMVAIPSAVSAAETTLGAAAAQSGRYFGAAIAAGRLGDSTYVNILNREFNSVTAENEMKWDATEPSRGSFNYTNGDRIANHAIARGMKIRGHALLWHAQMPGWAQSLSGSTLRSAAINHVTQVATHYRGKIHSWDVVNEAFADGTSGGRRDSSLQRTGNDWIEAAFRAARAADPGAKLCYNDYNTDGINAKSTGIYNMVRDFKSRGVPIDCVGFQSHLTNSVPGDYQANLQRFADLGVDVQITELDISGSNQANVYATVTRACLNVARCTGITVWGIRDSDSWRTGQNPLLFDAAGNKKAAYTSVLNALNAATPNPSPTPTVTPPPGGPCRVGYTLNAWNNGFTSAITVTNTGSSAINGWSLVFTLPSGQSITGGWNATYSPASGQVTARNVSYNGSIPAGGSVEIGFQATHTGNTAAPSAFTLNGSTCSRA</sequence>
<evidence type="ECO:0000313" key="15">
    <source>
        <dbReference type="Proteomes" id="UP001596514"/>
    </source>
</evidence>
<keyword evidence="3" id="KW-0858">Xylan degradation</keyword>
<organism evidence="14 15">
    <name type="scientific">Streptosporangium amethystogenes subsp. fukuiense</name>
    <dbReference type="NCBI Taxonomy" id="698418"/>
    <lineage>
        <taxon>Bacteria</taxon>
        <taxon>Bacillati</taxon>
        <taxon>Actinomycetota</taxon>
        <taxon>Actinomycetes</taxon>
        <taxon>Streptosporangiales</taxon>
        <taxon>Streptosporangiaceae</taxon>
        <taxon>Streptosporangium</taxon>
    </lineage>
</organism>
<accession>A0ABW2STB5</accession>
<dbReference type="PRINTS" id="PR00134">
    <property type="entry name" value="GLHYDRLASE10"/>
</dbReference>
<keyword evidence="6 10" id="KW-0119">Carbohydrate metabolism</keyword>
<dbReference type="PANTHER" id="PTHR31490:SF88">
    <property type="entry name" value="BETA-XYLANASE"/>
    <property type="match status" value="1"/>
</dbReference>
<reference evidence="15" key="1">
    <citation type="journal article" date="2019" name="Int. J. Syst. Evol. Microbiol.">
        <title>The Global Catalogue of Microorganisms (GCM) 10K type strain sequencing project: providing services to taxonomists for standard genome sequencing and annotation.</title>
        <authorList>
            <consortium name="The Broad Institute Genomics Platform"/>
            <consortium name="The Broad Institute Genome Sequencing Center for Infectious Disease"/>
            <person name="Wu L."/>
            <person name="Ma J."/>
        </authorList>
    </citation>
    <scope>NUCLEOTIDE SEQUENCE [LARGE SCALE GENOMIC DNA]</scope>
    <source>
        <strain evidence="15">JCM 10083</strain>
    </source>
</reference>
<dbReference type="PROSITE" id="PS00591">
    <property type="entry name" value="GH10_1"/>
    <property type="match status" value="1"/>
</dbReference>
<evidence type="ECO:0000256" key="10">
    <source>
        <dbReference type="RuleBase" id="RU361174"/>
    </source>
</evidence>
<dbReference type="InterPro" id="IPR001000">
    <property type="entry name" value="GH10_dom"/>
</dbReference>
<comment type="caution">
    <text evidence="14">The sequence shown here is derived from an EMBL/GenBank/DDBJ whole genome shotgun (WGS) entry which is preliminary data.</text>
</comment>
<keyword evidence="15" id="KW-1185">Reference proteome</keyword>
<feature type="signal peptide" evidence="11">
    <location>
        <begin position="1"/>
        <end position="39"/>
    </location>
</feature>
<dbReference type="Gene3D" id="2.60.40.290">
    <property type="match status" value="1"/>
</dbReference>
<dbReference type="EMBL" id="JBHTEE010000001">
    <property type="protein sequence ID" value="MFC7598681.1"/>
    <property type="molecule type" value="Genomic_DNA"/>
</dbReference>
<dbReference type="EC" id="3.2.1.8" evidence="10"/>
<name>A0ABW2STB5_9ACTN</name>